<dbReference type="GO" id="GO:0007165">
    <property type="term" value="P:signal transduction"/>
    <property type="evidence" value="ECO:0007669"/>
    <property type="project" value="InterPro"/>
</dbReference>
<dbReference type="InterPro" id="IPR001849">
    <property type="entry name" value="PH_domain"/>
</dbReference>
<keyword evidence="7" id="KW-1185">Reference proteome</keyword>
<dbReference type="PROSITE" id="PS50238">
    <property type="entry name" value="RHOGAP"/>
    <property type="match status" value="1"/>
</dbReference>
<dbReference type="InterPro" id="IPR001478">
    <property type="entry name" value="PDZ"/>
</dbReference>
<feature type="compositionally biased region" description="Low complexity" evidence="2">
    <location>
        <begin position="1005"/>
        <end position="1034"/>
    </location>
</feature>
<protein>
    <submittedName>
        <fullName evidence="6">Rho GTPase-activating protein 21</fullName>
    </submittedName>
</protein>
<sequence length="1839" mass="202055">MASIRVKIEESELASQQNKDSGYSSFPSPSKLINLQRQSNGFGFTLRHFVVYPPELVRKSSESSPRPGVNGIDHHADEIERRKVEPMDTVFVRQVAPSGPADRAGLSTGDQVVSVNGQSVNGKSYSQVIELIVASQELLELGIIPKEDCVLQMVTPALSVSSKISVSSQDISQSPVNPKPAYRRRSSDETLNKVRSTVTINPSNSYHLRMSEKNSRSVSSLNSDTPSPAVTLRRGSVDRTAMEHRSYVISPDSADHNRNLKSRSSSALESNASSPKMEGSYFMATTDSSGRPLALRFEKGSKVGNTLTVLEDLHTKSRSHSLPVGDNHGQVEQNRVSAPMRMNSRDAVDVDALENNSGPSMKTYPSFTLSSPSLTTTYINTNADVGFRQPVAADPGFQKAWPTKEDSTPRNYVIRAVNPHFNKDYQEGWKSSTTATTLLESKDPHRHRHGNGRWTPVDSSRQFYKDGDSLHPAKVSHQSEDSARRGAHASQISVFPSKSAFEEVSFSPSIANASSEAELSQPNKQGSPKPRRVSYLMATSRANPTPRNQKVRSSSPQDQMSPGKSSVSQALSSLLPPVMRTNRRTSYVMATSSSASPSHQASLETTREEEVCKEGSLWRKLAVVDGGKRSSARSWKPVFGVLRGHVLYLYKDKSSAHQEDGSDEQPISIKSSIVDIAHDYTKRKNVFRLTTFSGSEFLFQSDDQDSMMSWIAALQANNNPDEDENGVSSQSLIIRRKKTVEQETSGSNNTSPSHKLTPPSNKIPGISNFKKSFRNITTGQKGDSGKNHTSKSPKKRKKPQHPNKSFRLLQVILLVCLWSFVRHARLIRVPGNSAAVNALQEELNNRGIENVCLEDEKWHDINNITSLLKLFLRKLPEGLVTADLYEGFIEASKKEDGVQELPDHNFETLKYLVNHLKMVSDNCDKNKMEVRNLAIMFGPTVIRTGDDSMAAMSFPPGHDAPQEQSFCSQNVLSSLGQVAVSFGEDGSYKPKSSGISLHIPKFLGSKSAKSDSGQGSSSDGPLSDSQGSDGSPPAERAPVVRVLSGEGSRSNSPTLERTSRMSGKKITDSSSSSAQLVIDPSDADSRTKGAGSLKAYSYSHPPPPSYRRVNSQNRASSPGTPEQPFAPFEMSVVVGQDSEPKKSLEESRSEANNSPKPSFSSFSEETRRRLLRLNLQKRADEKRRQSEEAISPPFERTEEVLRGATRDFHRKLSDHETFENSEQLSSGSSTSHSSSTHSSKNPSLDSLHVAPQSEKVSAVPIVLHAEAPRVSGKTPANEVLQEAKPRSSETVVAVVKGRGVASGSARLFDTPRRPASLDIPSRREGDLARRSLGSEESSDTSSDEGDECAVSMSKTFDEKLRSFLKLNNSFESKVSDDDKSSVRSDPQKREALNSEEMGKRTSVEQHKGKVYKIVGVNPSKDSSRSSGGIAVSRDDLKHDQSGHELRASNVVQINARKYFANPGGDDQARYSHSPSSGNRVSVEEKMQEGSDIRQVGSRRPRFDSNPNRGSSSTQGPYATAVGSQNRRSGPVTQGKLMSYGAQQRSSPQINQGKVRGLQESFERSSLGKERERVTSVGGRQIGSVRTTTPMSLREVSMQPGSRRAQSSQSGPSMDGRGGMQRSPDGRISSSRSIRLESSPARHSSTTPSRCSAEKNDVSDYRNTRSRLNLPPSRERSTAQLYVGKTQVAPRMMTRDYATRSKPLSHKDSAKELLPSKSRMPSREDSGSQAKRKLEKDAQHIAELLEEMHTERHLHLSRQQSDISGQAQRAAAQRAAMRRRRRSLGDDSDPDAPWQNRLPYQGYEKPQDASREPRSNGVDSRSNGSSRDSYTRSGYHTVTR</sequence>
<feature type="compositionally biased region" description="Polar residues" evidence="2">
    <location>
        <begin position="1047"/>
        <end position="1056"/>
    </location>
</feature>
<feature type="compositionally biased region" description="Basic and acidic residues" evidence="2">
    <location>
        <begin position="1177"/>
        <end position="1187"/>
    </location>
</feature>
<dbReference type="GO" id="GO:0005096">
    <property type="term" value="F:GTPase activator activity"/>
    <property type="evidence" value="ECO:0007669"/>
    <property type="project" value="UniProtKB-KW"/>
</dbReference>
<dbReference type="Pfam" id="PF15410">
    <property type="entry name" value="PH_9"/>
    <property type="match status" value="1"/>
</dbReference>
<dbReference type="EMBL" id="JARQWQ010000033">
    <property type="protein sequence ID" value="KAK2561195.1"/>
    <property type="molecule type" value="Genomic_DNA"/>
</dbReference>
<dbReference type="PANTHER" id="PTHR23175">
    <property type="entry name" value="PDZ DOMAIN-CONTAINING PROTEIN"/>
    <property type="match status" value="1"/>
</dbReference>
<feature type="compositionally biased region" description="Basic and acidic residues" evidence="2">
    <location>
        <begin position="1651"/>
        <end position="1662"/>
    </location>
</feature>
<evidence type="ECO:0000259" key="3">
    <source>
        <dbReference type="PROSITE" id="PS50003"/>
    </source>
</evidence>
<feature type="compositionally biased region" description="Basic and acidic residues" evidence="2">
    <location>
        <begin position="1560"/>
        <end position="1573"/>
    </location>
</feature>
<dbReference type="Gene3D" id="2.30.42.10">
    <property type="match status" value="1"/>
</dbReference>
<feature type="compositionally biased region" description="Basic and acidic residues" evidence="2">
    <location>
        <begin position="1320"/>
        <end position="1333"/>
    </location>
</feature>
<feature type="region of interest" description="Disordered" evidence="2">
    <location>
        <begin position="162"/>
        <end position="278"/>
    </location>
</feature>
<feature type="compositionally biased region" description="Polar residues" evidence="2">
    <location>
        <begin position="13"/>
        <end position="30"/>
    </location>
</feature>
<dbReference type="Pfam" id="PF17820">
    <property type="entry name" value="PDZ_6"/>
    <property type="match status" value="1"/>
</dbReference>
<evidence type="ECO:0000259" key="4">
    <source>
        <dbReference type="PROSITE" id="PS50106"/>
    </source>
</evidence>
<feature type="compositionally biased region" description="Polar residues" evidence="2">
    <location>
        <begin position="1540"/>
        <end position="1551"/>
    </location>
</feature>
<comment type="caution">
    <text evidence="6">The sequence shown here is derived from an EMBL/GenBank/DDBJ whole genome shotgun (WGS) entry which is preliminary data.</text>
</comment>
<feature type="compositionally biased region" description="Low complexity" evidence="2">
    <location>
        <begin position="262"/>
        <end position="274"/>
    </location>
</feature>
<feature type="compositionally biased region" description="Basic and acidic residues" evidence="2">
    <location>
        <begin position="463"/>
        <end position="484"/>
    </location>
</feature>
<dbReference type="SUPFAM" id="SSF48350">
    <property type="entry name" value="GTPase activation domain, GAP"/>
    <property type="match status" value="1"/>
</dbReference>
<feature type="compositionally biased region" description="Basic and acidic residues" evidence="2">
    <location>
        <begin position="1373"/>
        <end position="1407"/>
    </location>
</feature>
<feature type="compositionally biased region" description="Polar residues" evidence="2">
    <location>
        <begin position="540"/>
        <end position="572"/>
    </location>
</feature>
<feature type="compositionally biased region" description="Basic and acidic residues" evidence="2">
    <location>
        <begin position="1138"/>
        <end position="1149"/>
    </location>
</feature>
<dbReference type="PANTHER" id="PTHR23175:SF23">
    <property type="entry name" value="PDZ DOMAIN-CONTAINING PROTEIN"/>
    <property type="match status" value="1"/>
</dbReference>
<dbReference type="SMART" id="SM00324">
    <property type="entry name" value="RhoGAP"/>
    <property type="match status" value="1"/>
</dbReference>
<dbReference type="InterPro" id="IPR041681">
    <property type="entry name" value="PH_9"/>
</dbReference>
<feature type="compositionally biased region" description="Acidic residues" evidence="2">
    <location>
        <begin position="1336"/>
        <end position="1347"/>
    </location>
</feature>
<dbReference type="InterPro" id="IPR036034">
    <property type="entry name" value="PDZ_sf"/>
</dbReference>
<dbReference type="FunFam" id="2.30.29.30:FF:000024">
    <property type="entry name" value="Spectrin beta chain"/>
    <property type="match status" value="1"/>
</dbReference>
<feature type="compositionally biased region" description="Polar residues" evidence="2">
    <location>
        <begin position="193"/>
        <end position="206"/>
    </location>
</feature>
<dbReference type="Pfam" id="PF00620">
    <property type="entry name" value="RhoGAP"/>
    <property type="match status" value="1"/>
</dbReference>
<dbReference type="SMART" id="SM00233">
    <property type="entry name" value="PH"/>
    <property type="match status" value="1"/>
</dbReference>
<feature type="compositionally biased region" description="Low complexity" evidence="2">
    <location>
        <begin position="1765"/>
        <end position="1774"/>
    </location>
</feature>
<feature type="compositionally biased region" description="Basic and acidic residues" evidence="2">
    <location>
        <begin position="1481"/>
        <end position="1491"/>
    </location>
</feature>
<dbReference type="InterPro" id="IPR011993">
    <property type="entry name" value="PH-like_dom_sf"/>
</dbReference>
<feature type="region of interest" description="Disordered" evidence="2">
    <location>
        <begin position="1371"/>
        <end position="1839"/>
    </location>
</feature>
<reference evidence="6" key="2">
    <citation type="journal article" date="2023" name="Science">
        <title>Genomic signatures of disease resistance in endangered staghorn corals.</title>
        <authorList>
            <person name="Vollmer S.V."/>
            <person name="Selwyn J.D."/>
            <person name="Despard B.A."/>
            <person name="Roesel C.L."/>
        </authorList>
    </citation>
    <scope>NUCLEOTIDE SEQUENCE</scope>
    <source>
        <strain evidence="6">K2</strain>
    </source>
</reference>
<dbReference type="PROSITE" id="PS50003">
    <property type="entry name" value="PH_DOMAIN"/>
    <property type="match status" value="1"/>
</dbReference>
<dbReference type="Gene3D" id="2.30.29.30">
    <property type="entry name" value="Pleckstrin-homology domain (PH domain)/Phosphotyrosine-binding domain (PTB)"/>
    <property type="match status" value="1"/>
</dbReference>
<feature type="region of interest" description="Disordered" evidence="2">
    <location>
        <begin position="440"/>
        <end position="490"/>
    </location>
</feature>
<dbReference type="Gene3D" id="1.10.555.10">
    <property type="entry name" value="Rho GTPase activation protein"/>
    <property type="match status" value="1"/>
</dbReference>
<dbReference type="InterPro" id="IPR041489">
    <property type="entry name" value="PDZ_6"/>
</dbReference>
<dbReference type="PROSITE" id="PS50106">
    <property type="entry name" value="PDZ"/>
    <property type="match status" value="1"/>
</dbReference>
<evidence type="ECO:0000256" key="1">
    <source>
        <dbReference type="ARBA" id="ARBA00022468"/>
    </source>
</evidence>
<feature type="compositionally biased region" description="Basic and acidic residues" evidence="2">
    <location>
        <begin position="1195"/>
        <end position="1218"/>
    </location>
</feature>
<proteinExistence type="predicted"/>
<feature type="compositionally biased region" description="Basic and acidic residues" evidence="2">
    <location>
        <begin position="1"/>
        <end position="10"/>
    </location>
</feature>
<feature type="compositionally biased region" description="Basic and acidic residues" evidence="2">
    <location>
        <begin position="1720"/>
        <end position="1739"/>
    </location>
</feature>
<gene>
    <name evidence="6" type="ORF">P5673_015660</name>
</gene>
<dbReference type="GO" id="GO:0005543">
    <property type="term" value="F:phospholipid binding"/>
    <property type="evidence" value="ECO:0007669"/>
    <property type="project" value="InterPro"/>
</dbReference>
<evidence type="ECO:0000313" key="7">
    <source>
        <dbReference type="Proteomes" id="UP001249851"/>
    </source>
</evidence>
<feature type="compositionally biased region" description="Basic and acidic residues" evidence="2">
    <location>
        <begin position="1692"/>
        <end position="1710"/>
    </location>
</feature>
<keyword evidence="1" id="KW-0343">GTPase activation</keyword>
<dbReference type="InterPro" id="IPR008936">
    <property type="entry name" value="Rho_GTPase_activation_prot"/>
</dbReference>
<evidence type="ECO:0000256" key="2">
    <source>
        <dbReference type="SAM" id="MobiDB-lite"/>
    </source>
</evidence>
<feature type="region of interest" description="Disordered" evidence="2">
    <location>
        <begin position="738"/>
        <end position="802"/>
    </location>
</feature>
<feature type="domain" description="PH" evidence="3">
    <location>
        <begin position="610"/>
        <end position="719"/>
    </location>
</feature>
<reference evidence="6" key="1">
    <citation type="journal article" date="2023" name="G3 (Bethesda)">
        <title>Whole genome assembly and annotation of the endangered Caribbean coral Acropora cervicornis.</title>
        <authorList>
            <person name="Selwyn J.D."/>
            <person name="Vollmer S.V."/>
        </authorList>
    </citation>
    <scope>NUCLEOTIDE SEQUENCE</scope>
    <source>
        <strain evidence="6">K2</strain>
    </source>
</reference>
<feature type="compositionally biased region" description="Polar residues" evidence="2">
    <location>
        <begin position="1108"/>
        <end position="1120"/>
    </location>
</feature>
<dbReference type="SUPFAM" id="SSF50156">
    <property type="entry name" value="PDZ domain-like"/>
    <property type="match status" value="1"/>
</dbReference>
<dbReference type="InterPro" id="IPR001605">
    <property type="entry name" value="PH_dom-spectrin-type"/>
</dbReference>
<feature type="compositionally biased region" description="Low complexity" evidence="2">
    <location>
        <begin position="1225"/>
        <end position="1239"/>
    </location>
</feature>
<evidence type="ECO:0000313" key="6">
    <source>
        <dbReference type="EMBL" id="KAK2561195.1"/>
    </source>
</evidence>
<feature type="compositionally biased region" description="Basic residues" evidence="2">
    <location>
        <begin position="788"/>
        <end position="801"/>
    </location>
</feature>
<feature type="domain" description="Rho-GAP" evidence="5">
    <location>
        <begin position="787"/>
        <end position="979"/>
    </location>
</feature>
<dbReference type="SMART" id="SM00228">
    <property type="entry name" value="PDZ"/>
    <property type="match status" value="1"/>
</dbReference>
<organism evidence="6 7">
    <name type="scientific">Acropora cervicornis</name>
    <name type="common">Staghorn coral</name>
    <dbReference type="NCBI Taxonomy" id="6130"/>
    <lineage>
        <taxon>Eukaryota</taxon>
        <taxon>Metazoa</taxon>
        <taxon>Cnidaria</taxon>
        <taxon>Anthozoa</taxon>
        <taxon>Hexacorallia</taxon>
        <taxon>Scleractinia</taxon>
        <taxon>Astrocoeniina</taxon>
        <taxon>Acroporidae</taxon>
        <taxon>Acropora</taxon>
    </lineage>
</organism>
<accession>A0AAD9QH39</accession>
<feature type="region of interest" description="Disordered" evidence="2">
    <location>
        <begin position="1005"/>
        <end position="1252"/>
    </location>
</feature>
<feature type="compositionally biased region" description="Polar residues" evidence="2">
    <location>
        <begin position="1470"/>
        <end position="1479"/>
    </location>
</feature>
<feature type="compositionally biased region" description="Polar residues" evidence="2">
    <location>
        <begin position="1640"/>
        <end position="1649"/>
    </location>
</feature>
<feature type="compositionally biased region" description="Polar residues" evidence="2">
    <location>
        <begin position="742"/>
        <end position="760"/>
    </location>
</feature>
<feature type="compositionally biased region" description="Polar residues" evidence="2">
    <location>
        <begin position="216"/>
        <end position="228"/>
    </location>
</feature>
<evidence type="ECO:0000259" key="5">
    <source>
        <dbReference type="PROSITE" id="PS50238"/>
    </source>
</evidence>
<feature type="compositionally biased region" description="Polar residues" evidence="2">
    <location>
        <begin position="1504"/>
        <end position="1531"/>
    </location>
</feature>
<feature type="compositionally biased region" description="Polar residues" evidence="2">
    <location>
        <begin position="1816"/>
        <end position="1839"/>
    </location>
</feature>
<feature type="compositionally biased region" description="Basic and acidic residues" evidence="2">
    <location>
        <begin position="235"/>
        <end position="246"/>
    </location>
</feature>
<feature type="compositionally biased region" description="Low complexity" evidence="2">
    <location>
        <begin position="1152"/>
        <end position="1163"/>
    </location>
</feature>
<feature type="compositionally biased region" description="Basic and acidic residues" evidence="2">
    <location>
        <begin position="1432"/>
        <end position="1446"/>
    </location>
</feature>
<dbReference type="CDD" id="cd01253">
    <property type="entry name" value="PH_ARHGAP21-like"/>
    <property type="match status" value="1"/>
</dbReference>
<feature type="region of interest" description="Disordered" evidence="2">
    <location>
        <begin position="1265"/>
        <end position="1350"/>
    </location>
</feature>
<feature type="compositionally biased region" description="Basic and acidic residues" evidence="2">
    <location>
        <begin position="1804"/>
        <end position="1813"/>
    </location>
</feature>
<name>A0AAD9QH39_ACRCE</name>
<dbReference type="InterPro" id="IPR000198">
    <property type="entry name" value="RhoGAP_dom"/>
</dbReference>
<feature type="compositionally biased region" description="Low complexity" evidence="2">
    <location>
        <begin position="1621"/>
        <end position="1638"/>
    </location>
</feature>
<feature type="region of interest" description="Disordered" evidence="2">
    <location>
        <begin position="539"/>
        <end position="579"/>
    </location>
</feature>
<dbReference type="SUPFAM" id="SSF50729">
    <property type="entry name" value="PH domain-like"/>
    <property type="match status" value="1"/>
</dbReference>
<dbReference type="PRINTS" id="PR00683">
    <property type="entry name" value="SPECTRINPH"/>
</dbReference>
<feature type="domain" description="PDZ" evidence="4">
    <location>
        <begin position="32"/>
        <end position="147"/>
    </location>
</feature>
<feature type="compositionally biased region" description="Low complexity" evidence="2">
    <location>
        <begin position="162"/>
        <end position="174"/>
    </location>
</feature>
<feature type="region of interest" description="Disordered" evidence="2">
    <location>
        <begin position="1"/>
        <end position="30"/>
    </location>
</feature>
<dbReference type="Proteomes" id="UP001249851">
    <property type="component" value="Unassembled WGS sequence"/>
</dbReference>